<dbReference type="Proteomes" id="UP001148786">
    <property type="component" value="Unassembled WGS sequence"/>
</dbReference>
<sequence length="516" mass="57972">MVPPSNAVEARSSLAHSLNDDLLSHIFLFNANMDGDPSEYEGQIKDTPCALTDTRNASHVCRLWRQMILASTSLWGRLINIGYLILLKEEWKWEILRRTGASLLHVKGIQTGHSPDFFLLISHILNNHWEPRPSEVLKTFRVSLGDLEQPLQPGEILFGNDAPKLRELQLIGTVFLRASLDLSSSRFSQLYHLDVSGSIFAPRPTLLSWLERLGCMPQLRTLILSSAFRSVRQDPMPLPDIRLPNLSDLQVKHDIYSAGLFLNHIETPPGCRLRIDTSGIFTTVDFPARSRLIAAVLLKYSERWFSANTKLTNLTLKIERKGFTVAHVRQNSSGSRDQARTEFEVCMDIDSNVAFTELLPYINIFSQCDLNHIATLTTYLDISPQTAANPHLQKFISDFVCALPEVRVLITSEEVIARLMKIPQGAGTPLVFPALEVLVLYNTSAGRDGSSVGSVDHGREVGKAFFRLREEEKCPIRVLDLASCSTLHEMGYLESTEGMRISWTDIEGNRQEEVHG</sequence>
<proteinExistence type="predicted"/>
<comment type="caution">
    <text evidence="1">The sequence shown here is derived from an EMBL/GenBank/DDBJ whole genome shotgun (WGS) entry which is preliminary data.</text>
</comment>
<evidence type="ECO:0008006" key="3">
    <source>
        <dbReference type="Google" id="ProtNLM"/>
    </source>
</evidence>
<gene>
    <name evidence="1" type="ORF">NLJ89_g8264</name>
</gene>
<dbReference type="Gene3D" id="1.20.1280.50">
    <property type="match status" value="1"/>
</dbReference>
<accession>A0A9W8JV10</accession>
<organism evidence="1 2">
    <name type="scientific">Agrocybe chaxingu</name>
    <dbReference type="NCBI Taxonomy" id="84603"/>
    <lineage>
        <taxon>Eukaryota</taxon>
        <taxon>Fungi</taxon>
        <taxon>Dikarya</taxon>
        <taxon>Basidiomycota</taxon>
        <taxon>Agaricomycotina</taxon>
        <taxon>Agaricomycetes</taxon>
        <taxon>Agaricomycetidae</taxon>
        <taxon>Agaricales</taxon>
        <taxon>Agaricineae</taxon>
        <taxon>Strophariaceae</taxon>
        <taxon>Agrocybe</taxon>
    </lineage>
</organism>
<evidence type="ECO:0000313" key="2">
    <source>
        <dbReference type="Proteomes" id="UP001148786"/>
    </source>
</evidence>
<dbReference type="OrthoDB" id="3058706at2759"/>
<dbReference type="SUPFAM" id="SSF52047">
    <property type="entry name" value="RNI-like"/>
    <property type="match status" value="1"/>
</dbReference>
<dbReference type="AlphaFoldDB" id="A0A9W8JV10"/>
<name>A0A9W8JV10_9AGAR</name>
<protein>
    <recommendedName>
        <fullName evidence="3">F-box domain-containing protein</fullName>
    </recommendedName>
</protein>
<keyword evidence="2" id="KW-1185">Reference proteome</keyword>
<reference evidence="1" key="1">
    <citation type="submission" date="2022-07" db="EMBL/GenBank/DDBJ databases">
        <title>Genome Sequence of Agrocybe chaxingu.</title>
        <authorList>
            <person name="Buettner E."/>
        </authorList>
    </citation>
    <scope>NUCLEOTIDE SEQUENCE</scope>
    <source>
        <strain evidence="1">MP-N11</strain>
    </source>
</reference>
<evidence type="ECO:0000313" key="1">
    <source>
        <dbReference type="EMBL" id="KAJ3503811.1"/>
    </source>
</evidence>
<dbReference type="EMBL" id="JANKHO010001091">
    <property type="protein sequence ID" value="KAJ3503811.1"/>
    <property type="molecule type" value="Genomic_DNA"/>
</dbReference>